<evidence type="ECO:0000256" key="3">
    <source>
        <dbReference type="ARBA" id="ARBA00023163"/>
    </source>
</evidence>
<gene>
    <name evidence="7" type="ORF">Acr_10g0008120</name>
</gene>
<evidence type="ECO:0000256" key="5">
    <source>
        <dbReference type="SAM" id="MobiDB-lite"/>
    </source>
</evidence>
<dbReference type="GO" id="GO:0003700">
    <property type="term" value="F:DNA-binding transcription factor activity"/>
    <property type="evidence" value="ECO:0007669"/>
    <property type="project" value="InterPro"/>
</dbReference>
<evidence type="ECO:0000313" key="7">
    <source>
        <dbReference type="EMBL" id="GFY95427.1"/>
    </source>
</evidence>
<evidence type="ECO:0000313" key="8">
    <source>
        <dbReference type="Proteomes" id="UP000585474"/>
    </source>
</evidence>
<dbReference type="Proteomes" id="UP000585474">
    <property type="component" value="Unassembled WGS sequence"/>
</dbReference>
<dbReference type="PANTHER" id="PTHR31442:SF32">
    <property type="entry name" value="TWO-COMPONENT RESPONSE REGULATOR ORR21-LIKE"/>
    <property type="match status" value="1"/>
</dbReference>
<name>A0A7J0FC04_9ERIC</name>
<accession>A0A7J0FC04</accession>
<dbReference type="GO" id="GO:0005634">
    <property type="term" value="C:nucleus"/>
    <property type="evidence" value="ECO:0007669"/>
    <property type="project" value="UniProtKB-SubCell"/>
</dbReference>
<evidence type="ECO:0000256" key="1">
    <source>
        <dbReference type="ARBA" id="ARBA00004123"/>
    </source>
</evidence>
<keyword evidence="8" id="KW-1185">Reference proteome</keyword>
<dbReference type="OrthoDB" id="1675439at2759"/>
<dbReference type="NCBIfam" id="TIGR01557">
    <property type="entry name" value="myb_SHAQKYF"/>
    <property type="match status" value="1"/>
</dbReference>
<dbReference type="SUPFAM" id="SSF52172">
    <property type="entry name" value="CheY-like"/>
    <property type="match status" value="1"/>
</dbReference>
<sequence>MWEPGSGSTSSWTTGGPSDVLSSHHSFTHDIHVLLIDQDKESLASMARMLELFSYKVMSADEDAMVAKIALENGACFFLEKPVGANVLKSLWQYVIKEKLFKVKIFENNDNLHETANLNGTKVHKSTKNNPEGNNETNSNYRKSNDVVKKKWRNGKGNNVDELVGECNKGNRKSWKKFGTDWTEELHNKFMAAVNHLGEGRCYPKEILELMNVPGLTRMQVASHLQKCRNDNWRAPETRKSTNASSAPTNVSQYKFASRKFGSMPRLVKSSNNPKVSRLQETWENHTMQLTHSQAHMVPNCVGANLVPHDSSTQSNVGQQRANGSNQVMYNGDYVNVASTGDENLATLLEMTGPNQNSQLVLSYFGNATFGAESHNISSNQASIPDDFFDFVPEMEGSQCFTKLLGGFPEACTFDVEPIFFDQVRL</sequence>
<evidence type="ECO:0000259" key="6">
    <source>
        <dbReference type="PROSITE" id="PS51294"/>
    </source>
</evidence>
<organism evidence="7 8">
    <name type="scientific">Actinidia rufa</name>
    <dbReference type="NCBI Taxonomy" id="165716"/>
    <lineage>
        <taxon>Eukaryota</taxon>
        <taxon>Viridiplantae</taxon>
        <taxon>Streptophyta</taxon>
        <taxon>Embryophyta</taxon>
        <taxon>Tracheophyta</taxon>
        <taxon>Spermatophyta</taxon>
        <taxon>Magnoliopsida</taxon>
        <taxon>eudicotyledons</taxon>
        <taxon>Gunneridae</taxon>
        <taxon>Pentapetalae</taxon>
        <taxon>asterids</taxon>
        <taxon>Ericales</taxon>
        <taxon>Actinidiaceae</taxon>
        <taxon>Actinidia</taxon>
    </lineage>
</organism>
<keyword evidence="3" id="KW-0804">Transcription</keyword>
<comment type="caution">
    <text evidence="7">The sequence shown here is derived from an EMBL/GenBank/DDBJ whole genome shotgun (WGS) entry which is preliminary data.</text>
</comment>
<dbReference type="PANTHER" id="PTHR31442">
    <property type="entry name" value="HOMEODOMAIN-LIKE SUPERFAMILY PROTEIN-RELATED"/>
    <property type="match status" value="1"/>
</dbReference>
<dbReference type="FunFam" id="1.10.10.60:FF:000007">
    <property type="entry name" value="Two-component response regulator"/>
    <property type="match status" value="1"/>
</dbReference>
<dbReference type="SUPFAM" id="SSF46689">
    <property type="entry name" value="Homeodomain-like"/>
    <property type="match status" value="1"/>
</dbReference>
<feature type="domain" description="HTH myb-type" evidence="6">
    <location>
        <begin position="182"/>
        <end position="233"/>
    </location>
</feature>
<dbReference type="InterPro" id="IPR044841">
    <property type="entry name" value="LUX/BOA-like"/>
</dbReference>
<dbReference type="GO" id="GO:0003677">
    <property type="term" value="F:DNA binding"/>
    <property type="evidence" value="ECO:0007669"/>
    <property type="project" value="InterPro"/>
</dbReference>
<proteinExistence type="predicted"/>
<keyword evidence="4" id="KW-0539">Nucleus</keyword>
<dbReference type="InterPro" id="IPR009057">
    <property type="entry name" value="Homeodomain-like_sf"/>
</dbReference>
<feature type="region of interest" description="Disordered" evidence="5">
    <location>
        <begin position="120"/>
        <end position="141"/>
    </location>
</feature>
<protein>
    <recommendedName>
        <fullName evidence="6">HTH myb-type domain-containing protein</fullName>
    </recommendedName>
</protein>
<reference evidence="7 8" key="1">
    <citation type="submission" date="2019-07" db="EMBL/GenBank/DDBJ databases">
        <title>De Novo Assembly of kiwifruit Actinidia rufa.</title>
        <authorList>
            <person name="Sugita-Konishi S."/>
            <person name="Sato K."/>
            <person name="Mori E."/>
            <person name="Abe Y."/>
            <person name="Kisaki G."/>
            <person name="Hamano K."/>
            <person name="Suezawa K."/>
            <person name="Otani M."/>
            <person name="Fukuda T."/>
            <person name="Manabe T."/>
            <person name="Gomi K."/>
            <person name="Tabuchi M."/>
            <person name="Akimitsu K."/>
            <person name="Kataoka I."/>
        </authorList>
    </citation>
    <scope>NUCLEOTIDE SEQUENCE [LARGE SCALE GENOMIC DNA]</scope>
    <source>
        <strain evidence="8">cv. Fuchu</strain>
    </source>
</reference>
<dbReference type="InterPro" id="IPR017930">
    <property type="entry name" value="Myb_dom"/>
</dbReference>
<dbReference type="InterPro" id="IPR006447">
    <property type="entry name" value="Myb_dom_plants"/>
</dbReference>
<keyword evidence="2" id="KW-0805">Transcription regulation</keyword>
<evidence type="ECO:0000256" key="4">
    <source>
        <dbReference type="ARBA" id="ARBA00023242"/>
    </source>
</evidence>
<dbReference type="Pfam" id="PF00249">
    <property type="entry name" value="Myb_DNA-binding"/>
    <property type="match status" value="1"/>
</dbReference>
<dbReference type="InterPro" id="IPR001005">
    <property type="entry name" value="SANT/Myb"/>
</dbReference>
<feature type="compositionally biased region" description="Low complexity" evidence="5">
    <location>
        <begin position="129"/>
        <end position="140"/>
    </location>
</feature>
<comment type="subcellular location">
    <subcellularLocation>
        <location evidence="1">Nucleus</location>
    </subcellularLocation>
</comment>
<dbReference type="EMBL" id="BJWL01000010">
    <property type="protein sequence ID" value="GFY95427.1"/>
    <property type="molecule type" value="Genomic_DNA"/>
</dbReference>
<dbReference type="AlphaFoldDB" id="A0A7J0FC04"/>
<dbReference type="PROSITE" id="PS51294">
    <property type="entry name" value="HTH_MYB"/>
    <property type="match status" value="1"/>
</dbReference>
<dbReference type="InterPro" id="IPR011006">
    <property type="entry name" value="CheY-like_superfamily"/>
</dbReference>
<dbReference type="Gene3D" id="1.10.10.60">
    <property type="entry name" value="Homeodomain-like"/>
    <property type="match status" value="1"/>
</dbReference>
<evidence type="ECO:0000256" key="2">
    <source>
        <dbReference type="ARBA" id="ARBA00023015"/>
    </source>
</evidence>